<dbReference type="EMBL" id="BK029940">
    <property type="protein sequence ID" value="DAD55561.1"/>
    <property type="molecule type" value="Genomic_DNA"/>
</dbReference>
<protein>
    <submittedName>
        <fullName evidence="6">Integral membrane protein</fullName>
    </submittedName>
</protein>
<organism evidence="6">
    <name type="scientific">Bacteriophage sp</name>
    <dbReference type="NCBI Taxonomy" id="38018"/>
    <lineage>
        <taxon>Viruses</taxon>
    </lineage>
</organism>
<accession>A0A8D9PE84</accession>
<keyword evidence="2 5" id="KW-0812">Transmembrane</keyword>
<name>A0A8D9PE84_9VIRU</name>
<comment type="subcellular location">
    <subcellularLocation>
        <location evidence="1">Membrane</location>
        <topology evidence="1">Multi-pass membrane protein</topology>
    </subcellularLocation>
</comment>
<evidence type="ECO:0000256" key="2">
    <source>
        <dbReference type="ARBA" id="ARBA00022692"/>
    </source>
</evidence>
<dbReference type="GO" id="GO:0016020">
    <property type="term" value="C:membrane"/>
    <property type="evidence" value="ECO:0007669"/>
    <property type="project" value="UniProtKB-SubCell"/>
</dbReference>
<evidence type="ECO:0000256" key="5">
    <source>
        <dbReference type="SAM" id="Phobius"/>
    </source>
</evidence>
<feature type="transmembrane region" description="Helical" evidence="5">
    <location>
        <begin position="86"/>
        <end position="108"/>
    </location>
</feature>
<reference evidence="6" key="1">
    <citation type="journal article" date="2021" name="Proc. Natl. Acad. Sci. U.S.A.">
        <title>A Catalog of Tens of Thousands of Viruses from Human Metagenomes Reveals Hidden Associations with Chronic Diseases.</title>
        <authorList>
            <person name="Tisza M.J."/>
            <person name="Buck C.B."/>
        </authorList>
    </citation>
    <scope>NUCLEOTIDE SEQUENCE</scope>
    <source>
        <strain evidence="6">CtOZu12</strain>
    </source>
</reference>
<feature type="transmembrane region" description="Helical" evidence="5">
    <location>
        <begin position="62"/>
        <end position="80"/>
    </location>
</feature>
<feature type="transmembrane region" description="Helical" evidence="5">
    <location>
        <begin position="209"/>
        <end position="225"/>
    </location>
</feature>
<keyword evidence="4 5" id="KW-0472">Membrane</keyword>
<evidence type="ECO:0000256" key="3">
    <source>
        <dbReference type="ARBA" id="ARBA00022989"/>
    </source>
</evidence>
<evidence type="ECO:0000256" key="1">
    <source>
        <dbReference type="ARBA" id="ARBA00004141"/>
    </source>
</evidence>
<evidence type="ECO:0000256" key="4">
    <source>
        <dbReference type="ARBA" id="ARBA00023136"/>
    </source>
</evidence>
<sequence>MNNGFNLKEDRIAFDCMPEDMQMSDAGFNALMGCTILWGLICNFFICMFLETQVFSFVSSHPLLFILGYFALAFLGAIIISGTENAIVAFLGFNLICLPIGALLSVYVSQYTVLSISYVCLLTAIIVVIMIIVSTVFPEYFCSLGHILLVSLISIIFIEGVLVFFLGYEGHVIDYAVVALFSLYIGYDWYCSQNYAATPYNAISCATDLYLDIINIFIRLLAILGKKKD</sequence>
<keyword evidence="3 5" id="KW-1133">Transmembrane helix</keyword>
<dbReference type="InterPro" id="IPR006214">
    <property type="entry name" value="Bax_inhibitor_1-related"/>
</dbReference>
<dbReference type="Pfam" id="PF01027">
    <property type="entry name" value="Bax1-I"/>
    <property type="match status" value="1"/>
</dbReference>
<feature type="transmembrane region" description="Helical" evidence="5">
    <location>
        <begin position="172"/>
        <end position="189"/>
    </location>
</feature>
<feature type="transmembrane region" description="Helical" evidence="5">
    <location>
        <begin position="115"/>
        <end position="137"/>
    </location>
</feature>
<feature type="transmembrane region" description="Helical" evidence="5">
    <location>
        <begin position="27"/>
        <end position="50"/>
    </location>
</feature>
<feature type="transmembrane region" description="Helical" evidence="5">
    <location>
        <begin position="143"/>
        <end position="165"/>
    </location>
</feature>
<proteinExistence type="predicted"/>
<evidence type="ECO:0000313" key="6">
    <source>
        <dbReference type="EMBL" id="DAD55561.1"/>
    </source>
</evidence>